<dbReference type="Gramene" id="TraesMAC1A03G00031930.1">
    <property type="protein sequence ID" value="TraesMAC1A03G00031930.1.CDS1"/>
    <property type="gene ID" value="TraesMAC1A03G00031930"/>
</dbReference>
<reference evidence="2" key="1">
    <citation type="submission" date="2018-08" db="EMBL/GenBank/DDBJ databases">
        <authorList>
            <person name="Rossello M."/>
        </authorList>
    </citation>
    <scope>NUCLEOTIDE SEQUENCE [LARGE SCALE GENOMIC DNA]</scope>
    <source>
        <strain evidence="2">cv. Chinese Spring</strain>
    </source>
</reference>
<dbReference type="OMA" id="SIAYKGC"/>
<dbReference type="Gramene" id="TraesSTA1A03G00030650.1">
    <property type="protein sequence ID" value="TraesSTA1A03G00030650.1.CDS1"/>
    <property type="gene ID" value="TraesSTA1A03G00030650"/>
</dbReference>
<dbReference type="Gramene" id="TraesCS1A02G087000.1">
    <property type="protein sequence ID" value="TraesCS1A02G087000.1.cds1"/>
    <property type="gene ID" value="TraesCS1A02G087000"/>
</dbReference>
<evidence type="ECO:0000259" key="1">
    <source>
        <dbReference type="Pfam" id="PF03478"/>
    </source>
</evidence>
<dbReference type="Gramene" id="TraesWEE_scaffold_011705_01G000200.1">
    <property type="protein sequence ID" value="TraesWEE_scaffold_011705_01G000200.1"/>
    <property type="gene ID" value="TraesWEE_scaffold_011705_01G000200"/>
</dbReference>
<evidence type="ECO:0000313" key="2">
    <source>
        <dbReference type="EnsemblPlants" id="TraesCS1A02G087000.1.cds1"/>
    </source>
</evidence>
<evidence type="ECO:0000313" key="3">
    <source>
        <dbReference type="Proteomes" id="UP000019116"/>
    </source>
</evidence>
<dbReference type="Pfam" id="PF03478">
    <property type="entry name" value="Beta-prop_KIB1-4"/>
    <property type="match status" value="1"/>
</dbReference>
<dbReference type="PANTHER" id="PTHR33127:SF45">
    <property type="entry name" value="OS05G0143700 PROTEIN"/>
    <property type="match status" value="1"/>
</dbReference>
<protein>
    <recommendedName>
        <fullName evidence="1">KIB1-4 beta-propeller domain-containing protein</fullName>
    </recommendedName>
</protein>
<dbReference type="Gramene" id="TraesPARA_EIv1.0_0081960.1">
    <property type="protein sequence ID" value="TraesPARA_EIv1.0_0081960.1.CDS1"/>
    <property type="gene ID" value="TraesPARA_EIv1.0_0081960"/>
</dbReference>
<dbReference type="Gramene" id="TraesCLE_scaffold_014140_01G000200.1">
    <property type="protein sequence ID" value="TraesCLE_scaffold_014140_01G000200.1"/>
    <property type="gene ID" value="TraesCLE_scaffold_014140_01G000200"/>
</dbReference>
<dbReference type="Gramene" id="TraesLAC1A03G00033090.1">
    <property type="protein sequence ID" value="TraesLAC1A03G00033090.1.CDS1"/>
    <property type="gene ID" value="TraesLAC1A03G00033090"/>
</dbReference>
<dbReference type="InterPro" id="IPR005174">
    <property type="entry name" value="KIB1-4_b-propeller"/>
</dbReference>
<reference evidence="2" key="2">
    <citation type="submission" date="2018-10" db="UniProtKB">
        <authorList>
            <consortium name="EnsemblPlants"/>
        </authorList>
    </citation>
    <scope>IDENTIFICATION</scope>
</reference>
<dbReference type="OrthoDB" id="1863935at2759"/>
<dbReference type="AlphaFoldDB" id="A0A3B5XVS8"/>
<keyword evidence="3" id="KW-1185">Reference proteome</keyword>
<dbReference type="Gramene" id="TraesROB_scaffold_031261_01G000600.1">
    <property type="protein sequence ID" value="TraesROB_scaffold_031261_01G000600.1"/>
    <property type="gene ID" value="TraesROB_scaffold_031261_01G000600"/>
</dbReference>
<organism evidence="2">
    <name type="scientific">Triticum aestivum</name>
    <name type="common">Wheat</name>
    <dbReference type="NCBI Taxonomy" id="4565"/>
    <lineage>
        <taxon>Eukaryota</taxon>
        <taxon>Viridiplantae</taxon>
        <taxon>Streptophyta</taxon>
        <taxon>Embryophyta</taxon>
        <taxon>Tracheophyta</taxon>
        <taxon>Spermatophyta</taxon>
        <taxon>Magnoliopsida</taxon>
        <taxon>Liliopsida</taxon>
        <taxon>Poales</taxon>
        <taxon>Poaceae</taxon>
        <taxon>BOP clade</taxon>
        <taxon>Pooideae</taxon>
        <taxon>Triticodae</taxon>
        <taxon>Triticeae</taxon>
        <taxon>Triticinae</taxon>
        <taxon>Triticum</taxon>
    </lineage>
</organism>
<dbReference type="Gramene" id="TraesJUL1A03G00032700.1">
    <property type="protein sequence ID" value="TraesJUL1A03G00032700.1.CDS1"/>
    <property type="gene ID" value="TraesJUL1A03G00032700"/>
</dbReference>
<dbReference type="Gramene" id="TraesARI1A03G00032140.1">
    <property type="protein sequence ID" value="TraesARI1A03G00032140.1.CDS1"/>
    <property type="gene ID" value="TraesARI1A03G00032140"/>
</dbReference>
<proteinExistence type="predicted"/>
<feature type="domain" description="KIB1-4 beta-propeller" evidence="1">
    <location>
        <begin position="45"/>
        <end position="259"/>
    </location>
</feature>
<dbReference type="Gramene" id="TraesSYM1A03G00032590.1">
    <property type="protein sequence ID" value="TraesSYM1A03G00032590.1.CDS1"/>
    <property type="gene ID" value="TraesSYM1A03G00032590"/>
</dbReference>
<dbReference type="Gramene" id="TraesCS1A03G0210800.1">
    <property type="protein sequence ID" value="TraesCS1A03G0210800.1.CDS1"/>
    <property type="gene ID" value="TraesCS1A03G0210800"/>
</dbReference>
<dbReference type="Gramene" id="TraesJAG1A03G00031750.1">
    <property type="protein sequence ID" value="TraesJAG1A03G00031750.1.CDS1"/>
    <property type="gene ID" value="TraesJAG1A03G00031750"/>
</dbReference>
<dbReference type="EnsemblPlants" id="TraesCS1A02G087000.1">
    <property type="protein sequence ID" value="TraesCS1A02G087000.1.cds1"/>
    <property type="gene ID" value="TraesCS1A02G087000"/>
</dbReference>
<dbReference type="PANTHER" id="PTHR33127">
    <property type="entry name" value="TRANSMEMBRANE PROTEIN"/>
    <property type="match status" value="1"/>
</dbReference>
<dbReference type="Gramene" id="TraesLDM1A03G00032370.1">
    <property type="protein sequence ID" value="TraesLDM1A03G00032370.1.CDS1"/>
    <property type="gene ID" value="TraesLDM1A03G00032370"/>
</dbReference>
<dbReference type="Gramene" id="TraesCAD_scaffold_015668_01G000600.1">
    <property type="protein sequence ID" value="TraesCAD_scaffold_015668_01G000600.1"/>
    <property type="gene ID" value="TraesCAD_scaffold_015668_01G000600"/>
</dbReference>
<name>A0A3B5XVS8_WHEAT</name>
<accession>A0A3B5XVS8</accession>
<dbReference type="Proteomes" id="UP000019116">
    <property type="component" value="Chromosome 1A"/>
</dbReference>
<dbReference type="Gramene" id="TraesNOR1A03G00031590.1">
    <property type="protein sequence ID" value="TraesNOR1A03G00031590.1.CDS1"/>
    <property type="gene ID" value="TraesNOR1A03G00031590"/>
</dbReference>
<sequence>MEMEGEPSAILPLPVLVHDLGTRAEDSQTQYSISSQASSAAAGGVLRDHRCFETPQGWVLALDPASLQTFLFRPQDGERVRLPPLEEALPLRCKCLLSNSPTAKPGCAVVVVFDLDDSKMWTCSIGAASRWDSYRYQLTVFLDGDVPRDKNMAKCHGMAAVGGKIYYEMTGDELGFIRFNDDDGSPELDAIAVDMVDLPLSMPTAATYLVESCGDLFLVVIFFDGDNVHKIAEHAVYRMDFSKPAWRKVDSIGDDRAFLTLLVEIGLGSPVSGRRAPLLITLVVVVCEATAYIF</sequence>